<dbReference type="EMBL" id="AJWJ01000034">
    <property type="protein sequence ID" value="KAF2077263.1"/>
    <property type="molecule type" value="Genomic_DNA"/>
</dbReference>
<evidence type="ECO:0000313" key="2">
    <source>
        <dbReference type="EMBL" id="KAF2077263.1"/>
    </source>
</evidence>
<evidence type="ECO:0008006" key="4">
    <source>
        <dbReference type="Google" id="ProtNLM"/>
    </source>
</evidence>
<proteinExistence type="predicted"/>
<accession>A0A8J4V467</accession>
<dbReference type="PANTHER" id="PTHR38082:SF2">
    <property type="entry name" value="PESTICIDAL CRYSTAL PROTEIN N-TERMINAL DOMAIN-CONTAINING PROTEIN"/>
    <property type="match status" value="1"/>
</dbReference>
<dbReference type="GO" id="GO:0090729">
    <property type="term" value="F:toxin activity"/>
    <property type="evidence" value="ECO:0007669"/>
    <property type="project" value="InterPro"/>
</dbReference>
<protein>
    <recommendedName>
        <fullName evidence="4">Pesticidal crystal protein N-terminal domain-containing protein</fullName>
    </recommendedName>
</protein>
<dbReference type="AlphaFoldDB" id="A0A8J4V467"/>
<dbReference type="OrthoDB" id="22869at2759"/>
<dbReference type="Proteomes" id="UP000695562">
    <property type="component" value="Unassembled WGS sequence"/>
</dbReference>
<name>A0A8J4V467_9MYCE</name>
<sequence>MTKGFGTKLKKTGDAFLSSTVDNVREKYDGVVQKLKEDPFEIIDIEMIDSVVDDPFGFLKERLTDKEFLGEMIGTAIECIPYVGPILSSVFGMFWPQDPKMKTITAKELEEKLSQFKGEMLKAMDEKIEASEKETWKDLCKTFFDGYVFKVSQMKKSIVILKKEIEDNKGVIDDVPEATKERIRVTFLSLLESANNISNFCKKQKITGQVLDIYIQAILLQCATTIQLCSFWYQISLDKYFILGIKKSSKSAGAKSVKEEYHDLLAECLKNITPAVYKNILDKNEKLNKYYNDNASKMFNTNPWLYQLPLVIAPLNIPKVATGTRLIPTINVPSKRKTPFIYRIDGANMIPEQSREGQLGYRHIPIIDPLTKCHGAIVNIANSININEVTELVVANARNGGEDKVVDSVQNSLFCLPVIYKQPNNYKMKVNQKEWEYLDKYGAHSGFTTLKQFKNVDFINFHVWQNNFDQRAQAMSCVKFIELIISDISKEDLEIIKKMESEFKEYADKIDKINAKKRRLSATEQKEVDDLEEKCIEIMENEFFKHYF</sequence>
<keyword evidence="3" id="KW-1185">Reference proteome</keyword>
<organism evidence="2 3">
    <name type="scientific">Polysphondylium violaceum</name>
    <dbReference type="NCBI Taxonomy" id="133409"/>
    <lineage>
        <taxon>Eukaryota</taxon>
        <taxon>Amoebozoa</taxon>
        <taxon>Evosea</taxon>
        <taxon>Eumycetozoa</taxon>
        <taxon>Dictyostelia</taxon>
        <taxon>Dictyosteliales</taxon>
        <taxon>Dictyosteliaceae</taxon>
        <taxon>Polysphondylium</taxon>
    </lineage>
</organism>
<dbReference type="InterPro" id="IPR036716">
    <property type="entry name" value="Pest_crys_N_sf"/>
</dbReference>
<gene>
    <name evidence="2" type="ORF">CYY_001452</name>
</gene>
<evidence type="ECO:0000313" key="3">
    <source>
        <dbReference type="Proteomes" id="UP000695562"/>
    </source>
</evidence>
<dbReference type="PANTHER" id="PTHR38082">
    <property type="entry name" value="ENDOTOXIN_N DOMAIN-CONTAINING PROTEIN"/>
    <property type="match status" value="1"/>
</dbReference>
<dbReference type="SUPFAM" id="SSF56849">
    <property type="entry name" value="delta-Endotoxin (insectocide), N-terminal domain"/>
    <property type="match status" value="1"/>
</dbReference>
<keyword evidence="1" id="KW-0175">Coiled coil</keyword>
<evidence type="ECO:0000256" key="1">
    <source>
        <dbReference type="SAM" id="Coils"/>
    </source>
</evidence>
<feature type="coiled-coil region" evidence="1">
    <location>
        <begin position="496"/>
        <end position="541"/>
    </location>
</feature>
<comment type="caution">
    <text evidence="2">The sequence shown here is derived from an EMBL/GenBank/DDBJ whole genome shotgun (WGS) entry which is preliminary data.</text>
</comment>
<reference evidence="2" key="1">
    <citation type="submission" date="2020-01" db="EMBL/GenBank/DDBJ databases">
        <title>Development of genomics and gene disruption for Polysphondylium violaceum indicates a role for the polyketide synthase stlB in stalk morphogenesis.</title>
        <authorList>
            <person name="Narita B."/>
            <person name="Kawabe Y."/>
            <person name="Kin K."/>
            <person name="Saito T."/>
            <person name="Gibbs R."/>
            <person name="Kuspa A."/>
            <person name="Muzny D."/>
            <person name="Queller D."/>
            <person name="Richards S."/>
            <person name="Strassman J."/>
            <person name="Sucgang R."/>
            <person name="Worley K."/>
            <person name="Schaap P."/>
        </authorList>
    </citation>
    <scope>NUCLEOTIDE SEQUENCE</scope>
    <source>
        <strain evidence="2">QSvi11</strain>
    </source>
</reference>
<dbReference type="Gene3D" id="1.20.190.10">
    <property type="entry name" value="Pesticidal crystal protein, N-terminal domain"/>
    <property type="match status" value="1"/>
</dbReference>